<dbReference type="Pfam" id="PF00106">
    <property type="entry name" value="adh_short"/>
    <property type="match status" value="1"/>
</dbReference>
<dbReference type="AlphaFoldDB" id="A0A4Q1BM18"/>
<dbReference type="SUPFAM" id="SSF51735">
    <property type="entry name" value="NAD(P)-binding Rossmann-fold domains"/>
    <property type="match status" value="1"/>
</dbReference>
<name>A0A4Q1BM18_TREME</name>
<evidence type="ECO:0000313" key="4">
    <source>
        <dbReference type="Proteomes" id="UP000289152"/>
    </source>
</evidence>
<dbReference type="Gene3D" id="3.40.50.720">
    <property type="entry name" value="NAD(P)-binding Rossmann-like Domain"/>
    <property type="match status" value="1"/>
</dbReference>
<dbReference type="PANTHER" id="PTHR24320">
    <property type="entry name" value="RETINOL DEHYDROGENASE"/>
    <property type="match status" value="1"/>
</dbReference>
<dbReference type="EMBL" id="SDIL01000041">
    <property type="protein sequence ID" value="RXK38856.1"/>
    <property type="molecule type" value="Genomic_DNA"/>
</dbReference>
<dbReference type="VEuPathDB" id="FungiDB:TREMEDRAFT_62905"/>
<dbReference type="InterPro" id="IPR036291">
    <property type="entry name" value="NAD(P)-bd_dom_sf"/>
</dbReference>
<keyword evidence="2" id="KW-0560">Oxidoreductase</keyword>
<dbReference type="PRINTS" id="PR00081">
    <property type="entry name" value="GDHRDH"/>
</dbReference>
<evidence type="ECO:0008006" key="5">
    <source>
        <dbReference type="Google" id="ProtNLM"/>
    </source>
</evidence>
<dbReference type="Proteomes" id="UP000289152">
    <property type="component" value="Unassembled WGS sequence"/>
</dbReference>
<protein>
    <recommendedName>
        <fullName evidence="5">Short-chain dehydrogenase</fullName>
    </recommendedName>
</protein>
<dbReference type="PANTHER" id="PTHR24320:SF152">
    <property type="entry name" value="SHORT-CHAIN DEHYDROGENASE_REDUCTASE FAMILY PROTEIN"/>
    <property type="match status" value="1"/>
</dbReference>
<organism evidence="3 4">
    <name type="scientific">Tremella mesenterica</name>
    <name type="common">Jelly fungus</name>
    <dbReference type="NCBI Taxonomy" id="5217"/>
    <lineage>
        <taxon>Eukaryota</taxon>
        <taxon>Fungi</taxon>
        <taxon>Dikarya</taxon>
        <taxon>Basidiomycota</taxon>
        <taxon>Agaricomycotina</taxon>
        <taxon>Tremellomycetes</taxon>
        <taxon>Tremellales</taxon>
        <taxon>Tremellaceae</taxon>
        <taxon>Tremella</taxon>
    </lineage>
</organism>
<dbReference type="OMA" id="HDPAQKS"/>
<proteinExistence type="inferred from homology"/>
<reference evidence="3 4" key="1">
    <citation type="submission" date="2016-06" db="EMBL/GenBank/DDBJ databases">
        <title>Evolution of pathogenesis and genome organization in the Tremellales.</title>
        <authorList>
            <person name="Cuomo C."/>
            <person name="Litvintseva A."/>
            <person name="Heitman J."/>
            <person name="Chen Y."/>
            <person name="Sun S."/>
            <person name="Springer D."/>
            <person name="Dromer F."/>
            <person name="Young S."/>
            <person name="Zeng Q."/>
            <person name="Chapman S."/>
            <person name="Gujja S."/>
            <person name="Saif S."/>
            <person name="Birren B."/>
        </authorList>
    </citation>
    <scope>NUCLEOTIDE SEQUENCE [LARGE SCALE GENOMIC DNA]</scope>
    <source>
        <strain evidence="3 4">ATCC 28783</strain>
    </source>
</reference>
<gene>
    <name evidence="3" type="ORF">M231_03912</name>
</gene>
<dbReference type="STRING" id="5217.A0A4Q1BM18"/>
<sequence>MSFSKTILITGGSSGLGLRTAIELANSQSGSLIVVASRTPPPEPLPANVRFVALDLASRESVRSFVASWDFGPISAFICNAGMITAGAPKFADNGIQLDFAVNFVNQALLFFLLKDKKLFSSACRFVFVTTALHDPKAPMNFTPPHWVSAESVAKGTDKPLLNAGIRYSTTKLANLLFSYALVDKLRETASSDARGWSVIAFEPGYMPTGGSQLVRHQPAALRFVGKYIIPRLLFIFKWAGVTVSTPTEAGKVLASIASNEVYTDMTGKYVLLHKEKPSSVESYDKEKQNDLWRWTVDNVALDAAEKQRFETF</sequence>
<keyword evidence="4" id="KW-1185">Reference proteome</keyword>
<dbReference type="GO" id="GO:0016491">
    <property type="term" value="F:oxidoreductase activity"/>
    <property type="evidence" value="ECO:0007669"/>
    <property type="project" value="UniProtKB-KW"/>
</dbReference>
<dbReference type="OrthoDB" id="542013at2759"/>
<evidence type="ECO:0000256" key="1">
    <source>
        <dbReference type="ARBA" id="ARBA00006484"/>
    </source>
</evidence>
<comment type="caution">
    <text evidence="3">The sequence shown here is derived from an EMBL/GenBank/DDBJ whole genome shotgun (WGS) entry which is preliminary data.</text>
</comment>
<evidence type="ECO:0000256" key="2">
    <source>
        <dbReference type="ARBA" id="ARBA00023002"/>
    </source>
</evidence>
<dbReference type="InterPro" id="IPR002347">
    <property type="entry name" value="SDR_fam"/>
</dbReference>
<evidence type="ECO:0000313" key="3">
    <source>
        <dbReference type="EMBL" id="RXK38856.1"/>
    </source>
</evidence>
<comment type="similarity">
    <text evidence="1">Belongs to the short-chain dehydrogenases/reductases (SDR) family.</text>
</comment>
<accession>A0A4Q1BM18</accession>
<dbReference type="InParanoid" id="A0A4Q1BM18"/>